<evidence type="ECO:0000256" key="1">
    <source>
        <dbReference type="SAM" id="MobiDB-lite"/>
    </source>
</evidence>
<organism evidence="2 3">
    <name type="scientific">Candidatus Anaerobiospirillum pullicola</name>
    <dbReference type="NCBI Taxonomy" id="2838451"/>
    <lineage>
        <taxon>Bacteria</taxon>
        <taxon>Pseudomonadati</taxon>
        <taxon>Pseudomonadota</taxon>
        <taxon>Gammaproteobacteria</taxon>
        <taxon>Aeromonadales</taxon>
        <taxon>Succinivibrionaceae</taxon>
        <taxon>Anaerobiospirillum</taxon>
    </lineage>
</organism>
<feature type="compositionally biased region" description="Basic and acidic residues" evidence="1">
    <location>
        <begin position="1242"/>
        <end position="1257"/>
    </location>
</feature>
<feature type="region of interest" description="Disordered" evidence="1">
    <location>
        <begin position="1218"/>
        <end position="1351"/>
    </location>
</feature>
<feature type="region of interest" description="Disordered" evidence="1">
    <location>
        <begin position="773"/>
        <end position="806"/>
    </location>
</feature>
<dbReference type="Proteomes" id="UP000733611">
    <property type="component" value="Unassembled WGS sequence"/>
</dbReference>
<feature type="compositionally biased region" description="Basic and acidic residues" evidence="1">
    <location>
        <begin position="338"/>
        <end position="347"/>
    </location>
</feature>
<feature type="compositionally biased region" description="Acidic residues" evidence="1">
    <location>
        <begin position="477"/>
        <end position="491"/>
    </location>
</feature>
<feature type="compositionally biased region" description="Low complexity" evidence="1">
    <location>
        <begin position="362"/>
        <end position="374"/>
    </location>
</feature>
<feature type="compositionally biased region" description="Low complexity" evidence="1">
    <location>
        <begin position="931"/>
        <end position="963"/>
    </location>
</feature>
<feature type="compositionally biased region" description="Low complexity" evidence="1">
    <location>
        <begin position="1278"/>
        <end position="1296"/>
    </location>
</feature>
<evidence type="ECO:0000313" key="2">
    <source>
        <dbReference type="EMBL" id="MBU3845314.1"/>
    </source>
</evidence>
<proteinExistence type="predicted"/>
<accession>A0A948TI27</accession>
<feature type="compositionally biased region" description="Low complexity" evidence="1">
    <location>
        <begin position="783"/>
        <end position="793"/>
    </location>
</feature>
<feature type="region of interest" description="Disordered" evidence="1">
    <location>
        <begin position="833"/>
        <end position="852"/>
    </location>
</feature>
<reference evidence="2" key="1">
    <citation type="journal article" date="2021" name="PeerJ">
        <title>Extensive microbial diversity within the chicken gut microbiome revealed by metagenomics and culture.</title>
        <authorList>
            <person name="Gilroy R."/>
            <person name="Ravi A."/>
            <person name="Getino M."/>
            <person name="Pursley I."/>
            <person name="Horton D.L."/>
            <person name="Alikhan N.F."/>
            <person name="Baker D."/>
            <person name="Gharbi K."/>
            <person name="Hall N."/>
            <person name="Watson M."/>
            <person name="Adriaenssens E.M."/>
            <person name="Foster-Nyarko E."/>
            <person name="Jarju S."/>
            <person name="Secka A."/>
            <person name="Antonio M."/>
            <person name="Oren A."/>
            <person name="Chaudhuri R.R."/>
            <person name="La Ragione R."/>
            <person name="Hildebrand F."/>
            <person name="Pallen M.J."/>
        </authorList>
    </citation>
    <scope>NUCLEOTIDE SEQUENCE</scope>
    <source>
        <strain evidence="2">378</strain>
    </source>
</reference>
<dbReference type="EMBL" id="JAHLFE010000220">
    <property type="protein sequence ID" value="MBU3845314.1"/>
    <property type="molecule type" value="Genomic_DNA"/>
</dbReference>
<sequence>MSSRKKDPRELKRQMAFHISDEERYRLRHMAQTWGITVSQMICLLVNRAYEQGSYLYGYDALTQDQRADLVLRRAHVLFIANKRADAARRRNFDRRNGLDRGLTNVMVIVAPLEANFPGVFCHRLGQVWIIPYGLFYRVRESAAVQYPCFASVLDYFGGRRIAPHEVSSFIARHRDYILSSFGEKAVLKRLFAVYGKIELSVQESRIITRAETVARERAMANLELEREYGVSDPNGQPYRASSSAASSPLDAELDALMSHISRSTQEQIDEQIRQDQKQGVSTMIDAYNDGEFEDIFAKEAAAEAARNDHFAYHEPDISSFDFSAHKPVMGEWPADIPRLKPKEPQIKRPRGRPRKERPVEPEVSVEPPQAQPVPLKNRQSYIKAVHDLLGDESLGDFSSFTGDAEGTQPDDLTTHETAAAVPALAVPATDELSSSGTSTSMATPAGTQTTAPTAADDDSAAFDDLYEVDDLFAADADADADSDTDADADADVAAVGDGDNGDAAAAMASSATDRAAATNERAEDKRAAQTTIPQPQESLGGETAASATSPAHEDKPLFSEDSQVPASQQSSHEHMEAEAAVLVALARDSKKRSAQIVLEREQLPDAFAHKRAEDALKTTAALEALQGLEAEVEAKQKYGVRYKSFLQNPELASISGASSGSAPAATLAAETATETATDSAQAASPSASVTAATGYTSLQGSVASSEQQALALLAQAVNAEGLAGAEAAAAQQALAALTALLQGEHTATKLLTEAPPQGTDAVSTVAPATLEDAEQETLPPESASAQSQQQAAEVANATAGSAQSASRGGVAAKLAALAAAIADDDAAPIPAPASTPVSATKQKKVAPAASTPLEAVEQVVAQQSSKRHAAAEKVALKALAAVDDTRLAAKAKAQHQQEVQAEAAAAQAVAAEAQTDTAEAQAIAAKAAAPSASATDATHSSEVGTNAAPDNTAAATTATDTDLQAEQSQNPEQTSPEPASETASGAEAMHKSAVSVAIGSNIAINNTVTSSAVTPAAAAAATATATAAEAVPTAPDAGSCAALAAAPAALDPQDTAAGAWAVSSAAPVQAQEGEEVSADRAERVLAQVPDSPLKEVLRASLGLPPSQLVPEDFKSQTLDESKAFYEPPEGYHAYRRANSLHPKFDPYEHPEDDSAAALAAAAEQITDADLPKMADPPSLRTQAAPAPLADRNAEVVEKLPATAQPKVKRKYHYPALKTRGSRRDSGVIDVPETMQKATGPAKDEQRLTAMMDKLKDFAQSNPQAFPPPAKRGRPKKAVTASAKSKAPPAASSSKKASQKKSKATPAQSSKPSAAQDSKRSQPQATREAKKQQKPSAQQLKKPQAQAKDQQ</sequence>
<feature type="compositionally biased region" description="Low complexity" evidence="1">
    <location>
        <begin position="492"/>
        <end position="519"/>
    </location>
</feature>
<feature type="compositionally biased region" description="Low complexity" evidence="1">
    <location>
        <begin position="443"/>
        <end position="455"/>
    </location>
</feature>
<feature type="compositionally biased region" description="Polar residues" evidence="1">
    <location>
        <begin position="965"/>
        <end position="984"/>
    </location>
</feature>
<feature type="region of interest" description="Disordered" evidence="1">
    <location>
        <begin position="334"/>
        <end position="374"/>
    </location>
</feature>
<feature type="region of interest" description="Disordered" evidence="1">
    <location>
        <begin position="931"/>
        <end position="989"/>
    </location>
</feature>
<protein>
    <submittedName>
        <fullName evidence="2">Uncharacterized protein</fullName>
    </submittedName>
</protein>
<feature type="compositionally biased region" description="Low complexity" evidence="1">
    <location>
        <begin position="1304"/>
        <end position="1316"/>
    </location>
</feature>
<feature type="region of interest" description="Disordered" evidence="1">
    <location>
        <begin position="666"/>
        <end position="687"/>
    </location>
</feature>
<evidence type="ECO:0000313" key="3">
    <source>
        <dbReference type="Proteomes" id="UP000733611"/>
    </source>
</evidence>
<feature type="region of interest" description="Disordered" evidence="1">
    <location>
        <begin position="477"/>
        <end position="576"/>
    </location>
</feature>
<feature type="compositionally biased region" description="Polar residues" evidence="1">
    <location>
        <begin position="529"/>
        <end position="538"/>
    </location>
</feature>
<name>A0A948TI27_9GAMM</name>
<comment type="caution">
    <text evidence="2">The sequence shown here is derived from an EMBL/GenBank/DDBJ whole genome shotgun (WGS) entry which is preliminary data.</text>
</comment>
<feature type="compositionally biased region" description="Polar residues" evidence="1">
    <location>
        <begin position="561"/>
        <end position="571"/>
    </location>
</feature>
<gene>
    <name evidence="2" type="ORF">H9847_10720</name>
</gene>
<feature type="compositionally biased region" description="Low complexity" evidence="1">
    <location>
        <begin position="1334"/>
        <end position="1351"/>
    </location>
</feature>
<feature type="region of interest" description="Disordered" evidence="1">
    <location>
        <begin position="425"/>
        <end position="461"/>
    </location>
</feature>
<feature type="compositionally biased region" description="Polar residues" evidence="1">
    <location>
        <begin position="432"/>
        <end position="442"/>
    </location>
</feature>
<reference evidence="2" key="2">
    <citation type="submission" date="2021-04" db="EMBL/GenBank/DDBJ databases">
        <authorList>
            <person name="Gilroy R."/>
        </authorList>
    </citation>
    <scope>NUCLEOTIDE SEQUENCE</scope>
    <source>
        <strain evidence="2">378</strain>
    </source>
</reference>